<proteinExistence type="predicted"/>
<keyword evidence="2" id="KW-1185">Reference proteome</keyword>
<dbReference type="STRING" id="1423724.FC32_GL000680"/>
<dbReference type="RefSeq" id="WP_025086546.1">
    <property type="nucleotide sequence ID" value="NZ_AZFT01000053.1"/>
</dbReference>
<evidence type="ECO:0000313" key="1">
    <source>
        <dbReference type="EMBL" id="KRL83428.1"/>
    </source>
</evidence>
<dbReference type="AlphaFoldDB" id="A0A0R1TT72"/>
<evidence type="ECO:0000313" key="2">
    <source>
        <dbReference type="Proteomes" id="UP000051324"/>
    </source>
</evidence>
<dbReference type="EMBL" id="AZFT01000053">
    <property type="protein sequence ID" value="KRL83428.1"/>
    <property type="molecule type" value="Genomic_DNA"/>
</dbReference>
<gene>
    <name evidence="1" type="ORF">FC32_GL000680</name>
</gene>
<dbReference type="Proteomes" id="UP000051324">
    <property type="component" value="Unassembled WGS sequence"/>
</dbReference>
<name>A0A0R1TT72_9LACO</name>
<protein>
    <submittedName>
        <fullName evidence="1">Uncharacterized protein</fullName>
    </submittedName>
</protein>
<organism evidence="1 2">
    <name type="scientific">Ligilactobacillus apodemi DSM 16634 = JCM 16172</name>
    <dbReference type="NCBI Taxonomy" id="1423724"/>
    <lineage>
        <taxon>Bacteria</taxon>
        <taxon>Bacillati</taxon>
        <taxon>Bacillota</taxon>
        <taxon>Bacilli</taxon>
        <taxon>Lactobacillales</taxon>
        <taxon>Lactobacillaceae</taxon>
        <taxon>Ligilactobacillus</taxon>
    </lineage>
</organism>
<sequence>MATKSTELTPEVEKYADQLVAQYEKLSEQVNALGEATGQLATTSKTPAEIKELNELSQNLNATRQQEYLDQVLEIVKMKSMNSSKQPIVGLSMSPLKPKQLLK</sequence>
<dbReference type="PATRIC" id="fig|1423724.4.peg.717"/>
<comment type="caution">
    <text evidence="1">The sequence shown here is derived from an EMBL/GenBank/DDBJ whole genome shotgun (WGS) entry which is preliminary data.</text>
</comment>
<accession>A0A0R1TT72</accession>
<reference evidence="1 2" key="1">
    <citation type="journal article" date="2015" name="Genome Announc.">
        <title>Expanding the biotechnology potential of lactobacilli through comparative genomics of 213 strains and associated genera.</title>
        <authorList>
            <person name="Sun Z."/>
            <person name="Harris H.M."/>
            <person name="McCann A."/>
            <person name="Guo C."/>
            <person name="Argimon S."/>
            <person name="Zhang W."/>
            <person name="Yang X."/>
            <person name="Jeffery I.B."/>
            <person name="Cooney J.C."/>
            <person name="Kagawa T.F."/>
            <person name="Liu W."/>
            <person name="Song Y."/>
            <person name="Salvetti E."/>
            <person name="Wrobel A."/>
            <person name="Rasinkangas P."/>
            <person name="Parkhill J."/>
            <person name="Rea M.C."/>
            <person name="O'Sullivan O."/>
            <person name="Ritari J."/>
            <person name="Douillard F.P."/>
            <person name="Paul Ross R."/>
            <person name="Yang R."/>
            <person name="Briner A.E."/>
            <person name="Felis G.E."/>
            <person name="de Vos W.M."/>
            <person name="Barrangou R."/>
            <person name="Klaenhammer T.R."/>
            <person name="Caufield P.W."/>
            <person name="Cui Y."/>
            <person name="Zhang H."/>
            <person name="O'Toole P.W."/>
        </authorList>
    </citation>
    <scope>NUCLEOTIDE SEQUENCE [LARGE SCALE GENOMIC DNA]</scope>
    <source>
        <strain evidence="1 2">DSM 16634</strain>
    </source>
</reference>